<reference evidence="4 5" key="1">
    <citation type="submission" date="2018-09" db="EMBL/GenBank/DDBJ databases">
        <title>Whole genome based analysis of evolution and adaptive divergence in Indian and Brazilian strains of Azospirillum brasilense.</title>
        <authorList>
            <person name="Singh C."/>
            <person name="Tripathi A.K."/>
        </authorList>
    </citation>
    <scope>NUCLEOTIDE SEQUENCE [LARGE SCALE GENOMIC DNA]</scope>
    <source>
        <strain evidence="4 5">MTCC4038</strain>
        <plasmid evidence="4 5">p3</plasmid>
    </source>
</reference>
<keyword evidence="4" id="KW-0614">Plasmid</keyword>
<protein>
    <submittedName>
        <fullName evidence="3">MBG domain-containing protein</fullName>
    </submittedName>
</protein>
<feature type="region of interest" description="Disordered" evidence="1">
    <location>
        <begin position="362"/>
        <end position="397"/>
    </location>
</feature>
<dbReference type="EMBL" id="CP032342">
    <property type="protein sequence ID" value="QCO12741.1"/>
    <property type="molecule type" value="Genomic_DNA"/>
</dbReference>
<sequence>MSGQGLGTGGLVGNNGAGGSIAQSYATGAVSGQGAALGGLVGRNDGTTTLSYWNTQTSGMADGAGAGSVTGVTGLDSAGMRDASSFTGFDRMVWAPADGTDAPLLYGVSGVVGVVQSAVYGDDPQTVPLSLLGGWAWSRVTGLVSSTLAAGTNVGTYLNFLDTSGVSATFSAGGAARVVNVGAVVTPATLTVTAANGTMVYGDAVPSLGYTTSGWKNGQSDALLSGVTVSTSATALSDVGDYASTATGGVLSGAALGNYTIFHTTGTVSITPATLTVTAANGTMVYGDAVPSLGYSVSGWKNGQGDALLSGVGVSTSATSLSSVGRYVSTAMGGVLSGDAAGNYTLRYVDGHLVIVQPPPVVVVDDPSRPAGTANPPSTDRPTASDPRATPGVPVELPPPSGIAAFLPARFIDPVAPSPAAPPVAGRSGSEAGSPGLASEQDGGGDGPQDACGAAGGEGCASLPHPANRVLGTFLSVKSP</sequence>
<evidence type="ECO:0000259" key="2">
    <source>
        <dbReference type="Pfam" id="PF18676"/>
    </source>
</evidence>
<evidence type="ECO:0000313" key="4">
    <source>
        <dbReference type="EMBL" id="QCO12741.1"/>
    </source>
</evidence>
<proteinExistence type="predicted"/>
<dbReference type="Proteomes" id="UP000298774">
    <property type="component" value="Plasmid p3"/>
</dbReference>
<accession>A0A4D8QT83</accession>
<feature type="domain" description="MBG" evidence="2">
    <location>
        <begin position="275"/>
        <end position="353"/>
    </location>
</feature>
<dbReference type="Gene3D" id="2.160.20.110">
    <property type="match status" value="1"/>
</dbReference>
<name>A0A4D8QT83_AZOBR</name>
<evidence type="ECO:0000313" key="5">
    <source>
        <dbReference type="Proteomes" id="UP000298774"/>
    </source>
</evidence>
<evidence type="ECO:0000313" key="6">
    <source>
        <dbReference type="Proteomes" id="UP001277471"/>
    </source>
</evidence>
<dbReference type="Gene3D" id="3.30.160.710">
    <property type="match status" value="1"/>
</dbReference>
<dbReference type="RefSeq" id="WP_051140856.1">
    <property type="nucleotide sequence ID" value="NZ_CP032342.1"/>
</dbReference>
<reference evidence="3 6" key="2">
    <citation type="submission" date="2023-11" db="EMBL/GenBank/DDBJ databases">
        <title>MicrobeMod: A computational toolkit for identifying prokaryotic methylation and restriction-modification with nanopore sequencing.</title>
        <authorList>
            <person name="Crits-Christoph A."/>
            <person name="Kang S.C."/>
            <person name="Lee H."/>
            <person name="Ostrov N."/>
        </authorList>
    </citation>
    <scope>NUCLEOTIDE SEQUENCE [LARGE SCALE GENOMIC DNA]</scope>
    <source>
        <strain evidence="3 6">ATCC 29145</strain>
    </source>
</reference>
<dbReference type="GeneID" id="56447747"/>
<dbReference type="AlphaFoldDB" id="A0A4D8QT83"/>
<evidence type="ECO:0000256" key="1">
    <source>
        <dbReference type="SAM" id="MobiDB-lite"/>
    </source>
</evidence>
<feature type="region of interest" description="Disordered" evidence="1">
    <location>
        <begin position="418"/>
        <end position="480"/>
    </location>
</feature>
<feature type="domain" description="MBG" evidence="2">
    <location>
        <begin position="190"/>
        <end position="268"/>
    </location>
</feature>
<gene>
    <name evidence="4" type="ORF">D3868_27345</name>
    <name evidence="3" type="ORF">SIM66_01330</name>
</gene>
<evidence type="ECO:0000313" key="3">
    <source>
        <dbReference type="EMBL" id="MDX5949853.1"/>
    </source>
</evidence>
<dbReference type="EMBL" id="JAWXYC010000001">
    <property type="protein sequence ID" value="MDX5949853.1"/>
    <property type="molecule type" value="Genomic_DNA"/>
</dbReference>
<organism evidence="4 5">
    <name type="scientific">Azospirillum brasilense</name>
    <dbReference type="NCBI Taxonomy" id="192"/>
    <lineage>
        <taxon>Bacteria</taxon>
        <taxon>Pseudomonadati</taxon>
        <taxon>Pseudomonadota</taxon>
        <taxon>Alphaproteobacteria</taxon>
        <taxon>Rhodospirillales</taxon>
        <taxon>Azospirillaceae</taxon>
        <taxon>Azospirillum</taxon>
    </lineage>
</organism>
<geneLocation type="plasmid" evidence="4 5">
    <name>p3</name>
</geneLocation>
<dbReference type="InterPro" id="IPR041286">
    <property type="entry name" value="MBG_2"/>
</dbReference>
<keyword evidence="6" id="KW-1185">Reference proteome</keyword>
<dbReference type="Proteomes" id="UP001277471">
    <property type="component" value="Unassembled WGS sequence"/>
</dbReference>
<dbReference type="Pfam" id="PF18676">
    <property type="entry name" value="MBG_2"/>
    <property type="match status" value="2"/>
</dbReference>